<dbReference type="Pfam" id="PF07870">
    <property type="entry name" value="DUF1657"/>
    <property type="match status" value="1"/>
</dbReference>
<dbReference type="InterPro" id="IPR007353">
    <property type="entry name" value="DUF421"/>
</dbReference>
<dbReference type="InterPro" id="IPR012452">
    <property type="entry name" value="DUF1657"/>
</dbReference>
<feature type="transmembrane region" description="Helical" evidence="7">
    <location>
        <begin position="59"/>
        <end position="79"/>
    </location>
</feature>
<evidence type="ECO:0000313" key="9">
    <source>
        <dbReference type="EMBL" id="AZK47712.1"/>
    </source>
</evidence>
<gene>
    <name evidence="9" type="ORF">EIM92_17420</name>
</gene>
<feature type="domain" description="YetF C-terminal" evidence="8">
    <location>
        <begin position="82"/>
        <end position="214"/>
    </location>
</feature>
<evidence type="ECO:0000256" key="3">
    <source>
        <dbReference type="ARBA" id="ARBA00022475"/>
    </source>
</evidence>
<proteinExistence type="inferred from homology"/>
<dbReference type="Pfam" id="PF04239">
    <property type="entry name" value="DUF421"/>
    <property type="match status" value="1"/>
</dbReference>
<dbReference type="EMBL" id="CP034248">
    <property type="protein sequence ID" value="AZK47712.1"/>
    <property type="molecule type" value="Genomic_DNA"/>
</dbReference>
<sequence>MPLWLEIVVRTLVSVVVLFFLTRMLGKRQVSQLSLFEYITGITIGSIAAYISLDVDTDWYLGIIALVVWVLVSYGIEVLQLKSKRARAWIDSKSTVLIKDGKILEDNLKKEKLTNEELLEQLRKKNVFKAAEVEFAVIEPSGEVNVLLKSEYQPITPSHLGIKVAPEPESQAVILDGRVMDEPLSTLGLNRAWLDTELEKLGVSIDNVFLGQVDGYGQLYVDLYDDQLQVPEPQEKASLLAQLKKCEADLEMFALSTENTEAKQMYTDCSNQLIQVIHDVRPILSQ</sequence>
<dbReference type="RefSeq" id="WP_125083803.1">
    <property type="nucleotide sequence ID" value="NZ_CP034248.1"/>
</dbReference>
<evidence type="ECO:0000256" key="2">
    <source>
        <dbReference type="ARBA" id="ARBA00006448"/>
    </source>
</evidence>
<evidence type="ECO:0000256" key="1">
    <source>
        <dbReference type="ARBA" id="ARBA00004651"/>
    </source>
</evidence>
<protein>
    <submittedName>
        <fullName evidence="9">DUF421 domain-containing protein</fullName>
    </submittedName>
</protein>
<reference evidence="9 10" key="1">
    <citation type="submission" date="2018-11" db="EMBL/GenBank/DDBJ databases">
        <title>Genome sequencing of Paenibacillus lentus DSM25539(T).</title>
        <authorList>
            <person name="Kook J.-K."/>
            <person name="Park S.-N."/>
            <person name="Lim Y.K."/>
        </authorList>
    </citation>
    <scope>NUCLEOTIDE SEQUENCE [LARGE SCALE GENOMIC DNA]</scope>
    <source>
        <strain evidence="9 10">DSM 25539</strain>
    </source>
</reference>
<keyword evidence="3" id="KW-1003">Cell membrane</keyword>
<dbReference type="AlphaFoldDB" id="A0A3Q8SCZ5"/>
<evidence type="ECO:0000313" key="10">
    <source>
        <dbReference type="Proteomes" id="UP000273145"/>
    </source>
</evidence>
<dbReference type="InterPro" id="IPR023090">
    <property type="entry name" value="UPF0702_alpha/beta_dom_sf"/>
</dbReference>
<organism evidence="9 10">
    <name type="scientific">Paenibacillus lentus</name>
    <dbReference type="NCBI Taxonomy" id="1338368"/>
    <lineage>
        <taxon>Bacteria</taxon>
        <taxon>Bacillati</taxon>
        <taxon>Bacillota</taxon>
        <taxon>Bacilli</taxon>
        <taxon>Bacillales</taxon>
        <taxon>Paenibacillaceae</taxon>
        <taxon>Paenibacillus</taxon>
    </lineage>
</organism>
<feature type="transmembrane region" description="Helical" evidence="7">
    <location>
        <begin position="7"/>
        <end position="26"/>
    </location>
</feature>
<dbReference type="PANTHER" id="PTHR34582:SF7">
    <property type="entry name" value="UPF0702 TRANSMEMBRANE PROTEIN YDFS"/>
    <property type="match status" value="1"/>
</dbReference>
<keyword evidence="4 7" id="KW-0812">Transmembrane</keyword>
<dbReference type="Proteomes" id="UP000273145">
    <property type="component" value="Chromosome"/>
</dbReference>
<evidence type="ECO:0000256" key="6">
    <source>
        <dbReference type="ARBA" id="ARBA00023136"/>
    </source>
</evidence>
<comment type="similarity">
    <text evidence="2">Belongs to the UPF0702 family.</text>
</comment>
<evidence type="ECO:0000256" key="5">
    <source>
        <dbReference type="ARBA" id="ARBA00022989"/>
    </source>
</evidence>
<dbReference type="PANTHER" id="PTHR34582">
    <property type="entry name" value="UPF0702 TRANSMEMBRANE PROTEIN YCAP"/>
    <property type="match status" value="1"/>
</dbReference>
<name>A0A3Q8SCZ5_9BACL</name>
<accession>A0A3Q8SCZ5</accession>
<evidence type="ECO:0000256" key="4">
    <source>
        <dbReference type="ARBA" id="ARBA00022692"/>
    </source>
</evidence>
<dbReference type="Gene3D" id="3.30.240.20">
    <property type="entry name" value="bsu07140 like domains"/>
    <property type="match status" value="2"/>
</dbReference>
<evidence type="ECO:0000259" key="8">
    <source>
        <dbReference type="Pfam" id="PF04239"/>
    </source>
</evidence>
<feature type="transmembrane region" description="Helical" evidence="7">
    <location>
        <begin position="33"/>
        <end position="53"/>
    </location>
</feature>
<dbReference type="OrthoDB" id="9778331at2"/>
<keyword evidence="10" id="KW-1185">Reference proteome</keyword>
<dbReference type="KEGG" id="plen:EIM92_17420"/>
<comment type="subcellular location">
    <subcellularLocation>
        <location evidence="1">Cell membrane</location>
        <topology evidence="1">Multi-pass membrane protein</topology>
    </subcellularLocation>
</comment>
<keyword evidence="5 7" id="KW-1133">Transmembrane helix</keyword>
<dbReference type="GO" id="GO:0005886">
    <property type="term" value="C:plasma membrane"/>
    <property type="evidence" value="ECO:0007669"/>
    <property type="project" value="UniProtKB-SubCell"/>
</dbReference>
<keyword evidence="6 7" id="KW-0472">Membrane</keyword>
<evidence type="ECO:0000256" key="7">
    <source>
        <dbReference type="SAM" id="Phobius"/>
    </source>
</evidence>